<protein>
    <recommendedName>
        <fullName evidence="3">Protein TolB</fullName>
    </recommendedName>
</protein>
<gene>
    <name evidence="1" type="ORF">CUZ56_00556</name>
</gene>
<dbReference type="Proteomes" id="UP000286947">
    <property type="component" value="Unassembled WGS sequence"/>
</dbReference>
<evidence type="ECO:0000313" key="2">
    <source>
        <dbReference type="Proteomes" id="UP000286947"/>
    </source>
</evidence>
<evidence type="ECO:0008006" key="3">
    <source>
        <dbReference type="Google" id="ProtNLM"/>
    </source>
</evidence>
<name>A0A433SH77_9BURK</name>
<comment type="caution">
    <text evidence="1">The sequence shown here is derived from an EMBL/GenBank/DDBJ whole genome shotgun (WGS) entry which is preliminary data.</text>
</comment>
<keyword evidence="2" id="KW-1185">Reference proteome</keyword>
<organism evidence="1 2">
    <name type="scientific">Saezia sanguinis</name>
    <dbReference type="NCBI Taxonomy" id="1965230"/>
    <lineage>
        <taxon>Bacteria</taxon>
        <taxon>Pseudomonadati</taxon>
        <taxon>Pseudomonadota</taxon>
        <taxon>Betaproteobacteria</taxon>
        <taxon>Burkholderiales</taxon>
        <taxon>Saeziaceae</taxon>
        <taxon>Saezia</taxon>
    </lineage>
</organism>
<reference evidence="1 2" key="1">
    <citation type="submission" date="2018-01" db="EMBL/GenBank/DDBJ databases">
        <title>Saezia sanguinis gen. nov., sp. nov., in the order Burkholderiales isolated from human blood.</title>
        <authorList>
            <person name="Medina-Pascual M.J."/>
            <person name="Valdezate S."/>
            <person name="Monzon S."/>
            <person name="Cuesta I."/>
            <person name="Carrasco G."/>
            <person name="Villalon P."/>
            <person name="Saez-Nieto J.A."/>
        </authorList>
    </citation>
    <scope>NUCLEOTIDE SEQUENCE [LARGE SCALE GENOMIC DNA]</scope>
    <source>
        <strain evidence="1 2">CNM695-12</strain>
    </source>
</reference>
<accession>A0A433SH77</accession>
<proteinExistence type="predicted"/>
<dbReference type="EMBL" id="PQSP01000001">
    <property type="protein sequence ID" value="RUS68072.1"/>
    <property type="molecule type" value="Genomic_DNA"/>
</dbReference>
<sequence precursor="true">MLPARLHVKLARASSLSLVLRRGPTMHTASILWDRADDTFTLGQWLKGRIFAHECDVSPDGKHMIYRARGQHSYKSWIAVSCMPYLKALDFFDDADYYQALFLSNDTYCLATSIRKPKYKNSHLNITSCTAFGADNRYSEIIALRDGWNSIHNESAGYNKLIAFEKQIHPHWKLLKKVSVPIPKNKSPEYTPHQLLHISTNTIYDKSDWEWADWDNTQQRLVWAEHGKLLSAQLSDNGIKNIHVLHDFNNMQFEEITAPY</sequence>
<evidence type="ECO:0000313" key="1">
    <source>
        <dbReference type="EMBL" id="RUS68072.1"/>
    </source>
</evidence>
<dbReference type="AlphaFoldDB" id="A0A433SH77"/>